<dbReference type="AlphaFoldDB" id="A0A1W1HEN4"/>
<dbReference type="GO" id="GO:0051536">
    <property type="term" value="F:iron-sulfur cluster binding"/>
    <property type="evidence" value="ECO:0007669"/>
    <property type="project" value="UniProtKB-KW"/>
</dbReference>
<accession>A0A1W1HEN4</accession>
<dbReference type="EMBL" id="FWEV01000175">
    <property type="protein sequence ID" value="SLM30961.1"/>
    <property type="molecule type" value="Genomic_DNA"/>
</dbReference>
<dbReference type="STRING" id="1246637.MTBBW1_2560002"/>
<dbReference type="GO" id="GO:0046872">
    <property type="term" value="F:metal ion binding"/>
    <property type="evidence" value="ECO:0007669"/>
    <property type="project" value="UniProtKB-KW"/>
</dbReference>
<evidence type="ECO:0000256" key="2">
    <source>
        <dbReference type="ARBA" id="ARBA00022485"/>
    </source>
</evidence>
<feature type="domain" description="4Fe4S-binding SPASM" evidence="8">
    <location>
        <begin position="253"/>
        <end position="318"/>
    </location>
</feature>
<evidence type="ECO:0000313" key="9">
    <source>
        <dbReference type="EMBL" id="SLM30961.1"/>
    </source>
</evidence>
<sequence>MVKISTIYVETSSKCNLSCSYCYRTSHDYESKNHNMPIVLFNKLISDFKINKKTLFRDSSPDIFLHGYGEPTLNPNLDKMVKTASDAKIFNHIRFVSNLQALPLKKYHRFFNMGLTGLYISLDCVTPDTKIDYNQTDYGQINYDQIMINNAKKNIRTGTNLNKLMANISKLSESFADKLYIISVLTPDNFEEISRIGDFLQKNNILVWNIQLLNNRREKFSLNPMSVSKLKAKIQKKFSNMQINFEEESLLKCNQPFTTLMINSLGYFTPCCSMTNHEIIHFGNAGQKSAQSICFGEKYESFRQEFKKQRPRACEKCPYYP</sequence>
<dbReference type="InterPro" id="IPR034391">
    <property type="entry name" value="AdoMet-like_SPASM_containing"/>
</dbReference>
<protein>
    <recommendedName>
        <fullName evidence="11">Radical SAM core domain-containing protein</fullName>
    </recommendedName>
</protein>
<organism evidence="9 10">
    <name type="scientific">Desulfamplus magnetovallimortis</name>
    <dbReference type="NCBI Taxonomy" id="1246637"/>
    <lineage>
        <taxon>Bacteria</taxon>
        <taxon>Pseudomonadati</taxon>
        <taxon>Thermodesulfobacteriota</taxon>
        <taxon>Desulfobacteria</taxon>
        <taxon>Desulfobacterales</taxon>
        <taxon>Desulfobacteraceae</taxon>
        <taxon>Desulfamplus</taxon>
    </lineage>
</organism>
<dbReference type="InterPro" id="IPR058240">
    <property type="entry name" value="rSAM_sf"/>
</dbReference>
<evidence type="ECO:0000256" key="4">
    <source>
        <dbReference type="ARBA" id="ARBA00022723"/>
    </source>
</evidence>
<feature type="domain" description="Radical SAM core" evidence="7">
    <location>
        <begin position="10"/>
        <end position="199"/>
    </location>
</feature>
<dbReference type="CDD" id="cd21109">
    <property type="entry name" value="SPASM"/>
    <property type="match status" value="1"/>
</dbReference>
<dbReference type="InterPro" id="IPR007197">
    <property type="entry name" value="rSAM"/>
</dbReference>
<name>A0A1W1HEN4_9BACT</name>
<proteinExistence type="predicted"/>
<evidence type="ECO:0008006" key="11">
    <source>
        <dbReference type="Google" id="ProtNLM"/>
    </source>
</evidence>
<dbReference type="CDD" id="cd01335">
    <property type="entry name" value="Radical_SAM"/>
    <property type="match status" value="1"/>
</dbReference>
<keyword evidence="5" id="KW-0408">Iron</keyword>
<keyword evidence="3" id="KW-0949">S-adenosyl-L-methionine</keyword>
<dbReference type="PANTHER" id="PTHR11228:SF34">
    <property type="entry name" value="TUNGSTEN-CONTAINING ALDEHYDE FERREDOXIN OXIDOREDUCTASE COFACTOR MODIFYING PROTEIN"/>
    <property type="match status" value="1"/>
</dbReference>
<evidence type="ECO:0000256" key="5">
    <source>
        <dbReference type="ARBA" id="ARBA00023004"/>
    </source>
</evidence>
<dbReference type="PANTHER" id="PTHR11228">
    <property type="entry name" value="RADICAL SAM DOMAIN PROTEIN"/>
    <property type="match status" value="1"/>
</dbReference>
<dbReference type="OrthoDB" id="5485132at2"/>
<evidence type="ECO:0000313" key="10">
    <source>
        <dbReference type="Proteomes" id="UP000191931"/>
    </source>
</evidence>
<dbReference type="Gene3D" id="3.20.20.70">
    <property type="entry name" value="Aldolase class I"/>
    <property type="match status" value="1"/>
</dbReference>
<dbReference type="SFLD" id="SFLDG01387">
    <property type="entry name" value="BtrN-like_SPASM_domain_contain"/>
    <property type="match status" value="1"/>
</dbReference>
<dbReference type="SFLD" id="SFLDG01067">
    <property type="entry name" value="SPASM/twitch_domain_containing"/>
    <property type="match status" value="1"/>
</dbReference>
<dbReference type="Pfam" id="PF13186">
    <property type="entry name" value="SPASM"/>
    <property type="match status" value="1"/>
</dbReference>
<dbReference type="SFLD" id="SFLDS00029">
    <property type="entry name" value="Radical_SAM"/>
    <property type="match status" value="1"/>
</dbReference>
<keyword evidence="10" id="KW-1185">Reference proteome</keyword>
<reference evidence="9 10" key="1">
    <citation type="submission" date="2017-03" db="EMBL/GenBank/DDBJ databases">
        <authorList>
            <person name="Afonso C.L."/>
            <person name="Miller P.J."/>
            <person name="Scott M.A."/>
            <person name="Spackman E."/>
            <person name="Goraichik I."/>
            <person name="Dimitrov K.M."/>
            <person name="Suarez D.L."/>
            <person name="Swayne D.E."/>
        </authorList>
    </citation>
    <scope>NUCLEOTIDE SEQUENCE [LARGE SCALE GENOMIC DNA]</scope>
    <source>
        <strain evidence="9">PRJEB14757</strain>
    </source>
</reference>
<dbReference type="RefSeq" id="WP_080809661.1">
    <property type="nucleotide sequence ID" value="NZ_LT828570.1"/>
</dbReference>
<gene>
    <name evidence="9" type="ORF">MTBBW1_2560002</name>
</gene>
<dbReference type="SUPFAM" id="SSF102114">
    <property type="entry name" value="Radical SAM enzymes"/>
    <property type="match status" value="1"/>
</dbReference>
<dbReference type="InterPro" id="IPR050377">
    <property type="entry name" value="Radical_SAM_PqqE_MftC-like"/>
</dbReference>
<keyword evidence="2" id="KW-0004">4Fe-4S</keyword>
<evidence type="ECO:0000259" key="8">
    <source>
        <dbReference type="Pfam" id="PF13186"/>
    </source>
</evidence>
<keyword evidence="4" id="KW-0479">Metal-binding</keyword>
<comment type="cofactor">
    <cofactor evidence="1">
        <name>[4Fe-4S] cluster</name>
        <dbReference type="ChEBI" id="CHEBI:49883"/>
    </cofactor>
</comment>
<evidence type="ECO:0000259" key="7">
    <source>
        <dbReference type="Pfam" id="PF04055"/>
    </source>
</evidence>
<dbReference type="Proteomes" id="UP000191931">
    <property type="component" value="Unassembled WGS sequence"/>
</dbReference>
<dbReference type="InterPro" id="IPR023885">
    <property type="entry name" value="4Fe4S-binding_SPASM_dom"/>
</dbReference>
<dbReference type="Pfam" id="PF04055">
    <property type="entry name" value="Radical_SAM"/>
    <property type="match status" value="1"/>
</dbReference>
<evidence type="ECO:0000256" key="3">
    <source>
        <dbReference type="ARBA" id="ARBA00022691"/>
    </source>
</evidence>
<evidence type="ECO:0000256" key="6">
    <source>
        <dbReference type="ARBA" id="ARBA00023014"/>
    </source>
</evidence>
<keyword evidence="6" id="KW-0411">Iron-sulfur</keyword>
<dbReference type="GO" id="GO:0003824">
    <property type="term" value="F:catalytic activity"/>
    <property type="evidence" value="ECO:0007669"/>
    <property type="project" value="InterPro"/>
</dbReference>
<evidence type="ECO:0000256" key="1">
    <source>
        <dbReference type="ARBA" id="ARBA00001966"/>
    </source>
</evidence>
<dbReference type="InterPro" id="IPR013785">
    <property type="entry name" value="Aldolase_TIM"/>
</dbReference>